<reference evidence="1 2" key="1">
    <citation type="submission" date="2019-02" db="EMBL/GenBank/DDBJ databases">
        <title>Deep-cultivation of Planctomycetes and their phenomic and genomic characterization uncovers novel biology.</title>
        <authorList>
            <person name="Wiegand S."/>
            <person name="Jogler M."/>
            <person name="Boedeker C."/>
            <person name="Pinto D."/>
            <person name="Vollmers J."/>
            <person name="Rivas-Marin E."/>
            <person name="Kohn T."/>
            <person name="Peeters S.H."/>
            <person name="Heuer A."/>
            <person name="Rast P."/>
            <person name="Oberbeckmann S."/>
            <person name="Bunk B."/>
            <person name="Jeske O."/>
            <person name="Meyerdierks A."/>
            <person name="Storesund J.E."/>
            <person name="Kallscheuer N."/>
            <person name="Luecker S."/>
            <person name="Lage O.M."/>
            <person name="Pohl T."/>
            <person name="Merkel B.J."/>
            <person name="Hornburger P."/>
            <person name="Mueller R.-W."/>
            <person name="Bruemmer F."/>
            <person name="Labrenz M."/>
            <person name="Spormann A.M."/>
            <person name="Op Den Camp H."/>
            <person name="Overmann J."/>
            <person name="Amann R."/>
            <person name="Jetten M.S.M."/>
            <person name="Mascher T."/>
            <person name="Medema M.H."/>
            <person name="Devos D.P."/>
            <person name="Kaster A.-K."/>
            <person name="Ovreas L."/>
            <person name="Rohde M."/>
            <person name="Galperin M.Y."/>
            <person name="Jogler C."/>
        </authorList>
    </citation>
    <scope>NUCLEOTIDE SEQUENCE [LARGE SCALE GENOMIC DNA]</scope>
    <source>
        <strain evidence="1 2">Pla52n</strain>
    </source>
</reference>
<name>A0A5C6A1B2_9BACT</name>
<dbReference type="EMBL" id="SJPN01000011">
    <property type="protein sequence ID" value="TWT92333.1"/>
    <property type="molecule type" value="Genomic_DNA"/>
</dbReference>
<dbReference type="AlphaFoldDB" id="A0A5C6A1B2"/>
<gene>
    <name evidence="1" type="ORF">Pla52n_62070</name>
</gene>
<dbReference type="Proteomes" id="UP000320176">
    <property type="component" value="Unassembled WGS sequence"/>
</dbReference>
<comment type="caution">
    <text evidence="1">The sequence shown here is derived from an EMBL/GenBank/DDBJ whole genome shotgun (WGS) entry which is preliminary data.</text>
</comment>
<accession>A0A5C6A1B2</accession>
<protein>
    <submittedName>
        <fullName evidence="1">Uncharacterized protein</fullName>
    </submittedName>
</protein>
<evidence type="ECO:0000313" key="2">
    <source>
        <dbReference type="Proteomes" id="UP000320176"/>
    </source>
</evidence>
<keyword evidence="2" id="KW-1185">Reference proteome</keyword>
<evidence type="ECO:0000313" key="1">
    <source>
        <dbReference type="EMBL" id="TWT92333.1"/>
    </source>
</evidence>
<proteinExistence type="predicted"/>
<organism evidence="1 2">
    <name type="scientific">Stieleria varia</name>
    <dbReference type="NCBI Taxonomy" id="2528005"/>
    <lineage>
        <taxon>Bacteria</taxon>
        <taxon>Pseudomonadati</taxon>
        <taxon>Planctomycetota</taxon>
        <taxon>Planctomycetia</taxon>
        <taxon>Pirellulales</taxon>
        <taxon>Pirellulaceae</taxon>
        <taxon>Stieleria</taxon>
    </lineage>
</organism>
<sequence>MRHKSLVAIVFVPSDSIVDLIGTHQVHVAVAIQIRSDNQFSACCRVGYAVSRCELAGRCVGYQDLDQMIFDFPIVSEA</sequence>